<proteinExistence type="predicted"/>
<sequence length="263" mass="29837">MKKILFLMVAILPTMLFTACSDDDGEEDVKVQKLPQIDNISLNYHPSEEIVSLPRDIESEGCIINLKDNSYWITKLKLSGKTISFNVLENSEIETGHRFDTIVISYKNERIGAICVTQARKPISTKRLVWALSNAMYRNKALCNSGMSGLEVTKAIYNLSKTTNGKDSYKNYPAFAYCIEMNHDPENNMEWHLPSENEIRAYAKGQSYKGTPLYQHNYWWSSSENSINGNAYYIHSESTASIGAVSKGGDWWVIAFKNGKMEE</sequence>
<comment type="caution">
    <text evidence="2">The sequence shown here is derived from an EMBL/GenBank/DDBJ whole genome shotgun (WGS) entry which is preliminary data.</text>
</comment>
<dbReference type="EMBL" id="QRVJ01000027">
    <property type="protein sequence ID" value="RGS33708.1"/>
    <property type="molecule type" value="Genomic_DNA"/>
</dbReference>
<evidence type="ECO:0000256" key="1">
    <source>
        <dbReference type="SAM" id="SignalP"/>
    </source>
</evidence>
<dbReference type="PROSITE" id="PS51257">
    <property type="entry name" value="PROKAR_LIPOPROTEIN"/>
    <property type="match status" value="1"/>
</dbReference>
<reference evidence="2 3" key="1">
    <citation type="submission" date="2018-08" db="EMBL/GenBank/DDBJ databases">
        <title>A genome reference for cultivated species of the human gut microbiota.</title>
        <authorList>
            <person name="Zou Y."/>
            <person name="Xue W."/>
            <person name="Luo G."/>
        </authorList>
    </citation>
    <scope>NUCLEOTIDE SEQUENCE [LARGE SCALE GENOMIC DNA]</scope>
    <source>
        <strain evidence="2 3">AF22-3AC</strain>
    </source>
</reference>
<evidence type="ECO:0000313" key="3">
    <source>
        <dbReference type="Proteomes" id="UP000283341"/>
    </source>
</evidence>
<dbReference type="Proteomes" id="UP000283341">
    <property type="component" value="Unassembled WGS sequence"/>
</dbReference>
<dbReference type="AlphaFoldDB" id="A0A412IA50"/>
<keyword evidence="1" id="KW-0732">Signal</keyword>
<name>A0A412IA50_9BACE</name>
<evidence type="ECO:0008006" key="4">
    <source>
        <dbReference type="Google" id="ProtNLM"/>
    </source>
</evidence>
<protein>
    <recommendedName>
        <fullName evidence="4">DUF1566 domain-containing protein</fullName>
    </recommendedName>
</protein>
<accession>A0A412IA50</accession>
<feature type="chain" id="PRO_5018971503" description="DUF1566 domain-containing protein" evidence="1">
    <location>
        <begin position="19"/>
        <end position="263"/>
    </location>
</feature>
<feature type="signal peptide" evidence="1">
    <location>
        <begin position="1"/>
        <end position="18"/>
    </location>
</feature>
<organism evidence="2 3">
    <name type="scientific">Bacteroides cellulosilyticus</name>
    <dbReference type="NCBI Taxonomy" id="246787"/>
    <lineage>
        <taxon>Bacteria</taxon>
        <taxon>Pseudomonadati</taxon>
        <taxon>Bacteroidota</taxon>
        <taxon>Bacteroidia</taxon>
        <taxon>Bacteroidales</taxon>
        <taxon>Bacteroidaceae</taxon>
        <taxon>Bacteroides</taxon>
    </lineage>
</organism>
<evidence type="ECO:0000313" key="2">
    <source>
        <dbReference type="EMBL" id="RGS33708.1"/>
    </source>
</evidence>
<dbReference type="RefSeq" id="WP_118403589.1">
    <property type="nucleotide sequence ID" value="NZ_JADNFX010000018.1"/>
</dbReference>
<gene>
    <name evidence="2" type="ORF">DWX97_21330</name>
</gene>